<reference evidence="26 27" key="1">
    <citation type="journal article" date="2005" name="PLoS Biol.">
        <title>The genomes of Oryza sativa: a history of duplications.</title>
        <authorList>
            <person name="Yu J."/>
            <person name="Wang J."/>
            <person name="Lin W."/>
            <person name="Li S."/>
            <person name="Li H."/>
            <person name="Zhou J."/>
            <person name="Ni P."/>
            <person name="Dong W."/>
            <person name="Hu S."/>
            <person name="Zeng C."/>
            <person name="Zhang J."/>
            <person name="Zhang Y."/>
            <person name="Li R."/>
            <person name="Xu Z."/>
            <person name="Li S."/>
            <person name="Li X."/>
            <person name="Zheng H."/>
            <person name="Cong L."/>
            <person name="Lin L."/>
            <person name="Yin J."/>
            <person name="Geng J."/>
            <person name="Li G."/>
            <person name="Shi J."/>
            <person name="Liu J."/>
            <person name="Lv H."/>
            <person name="Li J."/>
            <person name="Wang J."/>
            <person name="Deng Y."/>
            <person name="Ran L."/>
            <person name="Shi X."/>
            <person name="Wang X."/>
            <person name="Wu Q."/>
            <person name="Li C."/>
            <person name="Ren X."/>
            <person name="Wang J."/>
            <person name="Wang X."/>
            <person name="Li D."/>
            <person name="Liu D."/>
            <person name="Zhang X."/>
            <person name="Ji Z."/>
            <person name="Zhao W."/>
            <person name="Sun Y."/>
            <person name="Zhang Z."/>
            <person name="Bao J."/>
            <person name="Han Y."/>
            <person name="Dong L."/>
            <person name="Ji J."/>
            <person name="Chen P."/>
            <person name="Wu S."/>
            <person name="Liu J."/>
            <person name="Xiao Y."/>
            <person name="Bu D."/>
            <person name="Tan J."/>
            <person name="Yang L."/>
            <person name="Ye C."/>
            <person name="Zhang J."/>
            <person name="Xu J."/>
            <person name="Zhou Y."/>
            <person name="Yu Y."/>
            <person name="Zhang B."/>
            <person name="Zhuang S."/>
            <person name="Wei H."/>
            <person name="Liu B."/>
            <person name="Lei M."/>
            <person name="Yu H."/>
            <person name="Li Y."/>
            <person name="Xu H."/>
            <person name="Wei S."/>
            <person name="He X."/>
            <person name="Fang L."/>
            <person name="Zhang Z."/>
            <person name="Zhang Y."/>
            <person name="Huang X."/>
            <person name="Su Z."/>
            <person name="Tong W."/>
            <person name="Li J."/>
            <person name="Tong Z."/>
            <person name="Li S."/>
            <person name="Ye J."/>
            <person name="Wang L."/>
            <person name="Fang L."/>
            <person name="Lei T."/>
            <person name="Chen C."/>
            <person name="Chen H."/>
            <person name="Xu Z."/>
            <person name="Li H."/>
            <person name="Huang H."/>
            <person name="Zhang F."/>
            <person name="Xu H."/>
            <person name="Li N."/>
            <person name="Zhao C."/>
            <person name="Li S."/>
            <person name="Dong L."/>
            <person name="Huang Y."/>
            <person name="Li L."/>
            <person name="Xi Y."/>
            <person name="Qi Q."/>
            <person name="Li W."/>
            <person name="Zhang B."/>
            <person name="Hu W."/>
            <person name="Zhang Y."/>
            <person name="Tian X."/>
            <person name="Jiao Y."/>
            <person name="Liang X."/>
            <person name="Jin J."/>
            <person name="Gao L."/>
            <person name="Zheng W."/>
            <person name="Hao B."/>
            <person name="Liu S."/>
            <person name="Wang W."/>
            <person name="Yuan L."/>
            <person name="Cao M."/>
            <person name="McDermott J."/>
            <person name="Samudrala R."/>
            <person name="Wang J."/>
            <person name="Wong G.K."/>
            <person name="Yang H."/>
        </authorList>
    </citation>
    <scope>NUCLEOTIDE SEQUENCE [LARGE SCALE GENOMIC DNA]</scope>
    <source>
        <strain evidence="27">cv. 93-11</strain>
    </source>
</reference>
<evidence type="ECO:0000256" key="16">
    <source>
        <dbReference type="ARBA" id="ARBA00023136"/>
    </source>
</evidence>
<dbReference type="PROSITE" id="PS00107">
    <property type="entry name" value="PROTEIN_KINASE_ATP"/>
    <property type="match status" value="1"/>
</dbReference>
<dbReference type="AlphaFoldDB" id="B8ACW7"/>
<evidence type="ECO:0000259" key="25">
    <source>
        <dbReference type="PROSITE" id="PS50011"/>
    </source>
</evidence>
<evidence type="ECO:0000256" key="12">
    <source>
        <dbReference type="ARBA" id="ARBA00022741"/>
    </source>
</evidence>
<comment type="subcellular location">
    <subcellularLocation>
        <location evidence="1">Membrane</location>
        <topology evidence="1">Single-pass type I membrane protein</topology>
    </subcellularLocation>
</comment>
<evidence type="ECO:0000256" key="15">
    <source>
        <dbReference type="ARBA" id="ARBA00022989"/>
    </source>
</evidence>
<dbReference type="GO" id="GO:0004674">
    <property type="term" value="F:protein serine/threonine kinase activity"/>
    <property type="evidence" value="ECO:0007669"/>
    <property type="project" value="UniProtKB-KW"/>
</dbReference>
<dbReference type="GO" id="GO:0030247">
    <property type="term" value="F:polysaccharide binding"/>
    <property type="evidence" value="ECO:0007669"/>
    <property type="project" value="InterPro"/>
</dbReference>
<dbReference type="SMART" id="SM00220">
    <property type="entry name" value="S_TKc"/>
    <property type="match status" value="1"/>
</dbReference>
<evidence type="ECO:0000256" key="5">
    <source>
        <dbReference type="ARBA" id="ARBA00022529"/>
    </source>
</evidence>
<evidence type="ECO:0000256" key="6">
    <source>
        <dbReference type="ARBA" id="ARBA00022553"/>
    </source>
</evidence>
<dbReference type="PANTHER" id="PTHR47976:SF9">
    <property type="entry name" value="OS01G0113650 PROTEIN"/>
    <property type="match status" value="1"/>
</dbReference>
<evidence type="ECO:0000256" key="1">
    <source>
        <dbReference type="ARBA" id="ARBA00004479"/>
    </source>
</evidence>
<dbReference type="InterPro" id="IPR017441">
    <property type="entry name" value="Protein_kinase_ATP_BS"/>
</dbReference>
<evidence type="ECO:0000256" key="13">
    <source>
        <dbReference type="ARBA" id="ARBA00022777"/>
    </source>
</evidence>
<dbReference type="EMBL" id="CM000126">
    <property type="protein sequence ID" value="EEC69810.1"/>
    <property type="molecule type" value="Genomic_DNA"/>
</dbReference>
<keyword evidence="6" id="KW-0597">Phosphoprotein</keyword>
<evidence type="ECO:0000256" key="4">
    <source>
        <dbReference type="ARBA" id="ARBA00022527"/>
    </source>
</evidence>
<dbReference type="Gene3D" id="1.10.510.10">
    <property type="entry name" value="Transferase(Phosphotransferase) domain 1"/>
    <property type="match status" value="1"/>
</dbReference>
<dbReference type="Gene3D" id="2.60.110.10">
    <property type="entry name" value="Thaumatin"/>
    <property type="match status" value="1"/>
</dbReference>
<keyword evidence="17" id="KW-1015">Disulfide bond</keyword>
<gene>
    <name evidence="26" type="ORF">OsI_00117</name>
</gene>
<evidence type="ECO:0000256" key="22">
    <source>
        <dbReference type="PROSITE-ProRule" id="PRU10141"/>
    </source>
</evidence>
<dbReference type="GO" id="GO:0031640">
    <property type="term" value="P:killing of cells of another organism"/>
    <property type="evidence" value="ECO:0007669"/>
    <property type="project" value="UniProtKB-KW"/>
</dbReference>
<keyword evidence="8" id="KW-0808">Transferase</keyword>
<keyword evidence="9 23" id="KW-0812">Transmembrane</keyword>
<dbReference type="InterPro" id="IPR011009">
    <property type="entry name" value="Kinase-like_dom_sf"/>
</dbReference>
<keyword evidence="10 24" id="KW-0732">Signal</keyword>
<dbReference type="CDD" id="cd14066">
    <property type="entry name" value="STKc_IRAK"/>
    <property type="match status" value="1"/>
</dbReference>
<keyword evidence="14 22" id="KW-0067">ATP-binding</keyword>
<evidence type="ECO:0000256" key="19">
    <source>
        <dbReference type="ARBA" id="ARBA00023180"/>
    </source>
</evidence>
<dbReference type="GO" id="GO:0050832">
    <property type="term" value="P:defense response to fungus"/>
    <property type="evidence" value="ECO:0007669"/>
    <property type="project" value="UniProtKB-KW"/>
</dbReference>
<dbReference type="EC" id="2.7.11.1" evidence="3"/>
<dbReference type="Pfam" id="PF00314">
    <property type="entry name" value="Thaumatin"/>
    <property type="match status" value="1"/>
</dbReference>
<dbReference type="InterPro" id="IPR025287">
    <property type="entry name" value="WAK_GUB"/>
</dbReference>
<evidence type="ECO:0000256" key="17">
    <source>
        <dbReference type="ARBA" id="ARBA00023157"/>
    </source>
</evidence>
<keyword evidence="4" id="KW-0723">Serine/threonine-protein kinase</keyword>
<dbReference type="FunFam" id="2.60.110.10:FF:000003">
    <property type="entry name" value="Thaumatin I"/>
    <property type="match status" value="1"/>
</dbReference>
<evidence type="ECO:0000256" key="10">
    <source>
        <dbReference type="ARBA" id="ARBA00022729"/>
    </source>
</evidence>
<dbReference type="Pfam" id="PF00069">
    <property type="entry name" value="Pkinase"/>
    <property type="match status" value="1"/>
</dbReference>
<keyword evidence="19" id="KW-0325">Glycoprotein</keyword>
<dbReference type="Gene3D" id="3.30.200.20">
    <property type="entry name" value="Phosphorylase Kinase, domain 1"/>
    <property type="match status" value="1"/>
</dbReference>
<evidence type="ECO:0000256" key="18">
    <source>
        <dbReference type="ARBA" id="ARBA00023170"/>
    </source>
</evidence>
<dbReference type="SMART" id="SM00205">
    <property type="entry name" value="THN"/>
    <property type="match status" value="1"/>
</dbReference>
<evidence type="ECO:0000313" key="27">
    <source>
        <dbReference type="Proteomes" id="UP000007015"/>
    </source>
</evidence>
<keyword evidence="16 23" id="KW-0472">Membrane</keyword>
<feature type="domain" description="Protein kinase" evidence="25">
    <location>
        <begin position="687"/>
        <end position="976"/>
    </location>
</feature>
<dbReference type="PANTHER" id="PTHR47976">
    <property type="entry name" value="G-TYPE LECTIN S-RECEPTOR-LIKE SERINE/THREONINE-PROTEIN KINASE SD2-5"/>
    <property type="match status" value="1"/>
</dbReference>
<evidence type="ECO:0000256" key="20">
    <source>
        <dbReference type="ARBA" id="ARBA00047899"/>
    </source>
</evidence>
<evidence type="ECO:0000256" key="21">
    <source>
        <dbReference type="ARBA" id="ARBA00048679"/>
    </source>
</evidence>
<evidence type="ECO:0000256" key="14">
    <source>
        <dbReference type="ARBA" id="ARBA00022840"/>
    </source>
</evidence>
<dbReference type="HOGENOM" id="CLU_000288_185_0_1"/>
<evidence type="ECO:0000256" key="3">
    <source>
        <dbReference type="ARBA" id="ARBA00012513"/>
    </source>
</evidence>
<comment type="catalytic activity">
    <reaction evidence="21">
        <text>L-seryl-[protein] + ATP = O-phospho-L-seryl-[protein] + ADP + H(+)</text>
        <dbReference type="Rhea" id="RHEA:17989"/>
        <dbReference type="Rhea" id="RHEA-COMP:9863"/>
        <dbReference type="Rhea" id="RHEA-COMP:11604"/>
        <dbReference type="ChEBI" id="CHEBI:15378"/>
        <dbReference type="ChEBI" id="CHEBI:29999"/>
        <dbReference type="ChEBI" id="CHEBI:30616"/>
        <dbReference type="ChEBI" id="CHEBI:83421"/>
        <dbReference type="ChEBI" id="CHEBI:456216"/>
        <dbReference type="EC" id="2.7.11.1"/>
    </reaction>
</comment>
<dbReference type="GO" id="GO:0016020">
    <property type="term" value="C:membrane"/>
    <property type="evidence" value="ECO:0007669"/>
    <property type="project" value="UniProtKB-SubCell"/>
</dbReference>
<accession>B8ACW7</accession>
<dbReference type="OMA" id="CAANITY"/>
<dbReference type="PRINTS" id="PR00347">
    <property type="entry name" value="THAUMATIN"/>
</dbReference>
<dbReference type="InterPro" id="IPR000719">
    <property type="entry name" value="Prot_kinase_dom"/>
</dbReference>
<dbReference type="SUPFAM" id="SSF49870">
    <property type="entry name" value="Osmotin, thaumatin-like protein"/>
    <property type="match status" value="1"/>
</dbReference>
<protein>
    <recommendedName>
        <fullName evidence="3">non-specific serine/threonine protein kinase</fullName>
        <ecNumber evidence="3">2.7.11.1</ecNumber>
    </recommendedName>
</protein>
<dbReference type="Pfam" id="PF13947">
    <property type="entry name" value="GUB_WAK_bind"/>
    <property type="match status" value="1"/>
</dbReference>
<feature type="binding site" evidence="22">
    <location>
        <position position="714"/>
    </location>
    <ligand>
        <name>ATP</name>
        <dbReference type="ChEBI" id="CHEBI:30616"/>
    </ligand>
</feature>
<evidence type="ECO:0000313" key="26">
    <source>
        <dbReference type="EMBL" id="EEC69810.1"/>
    </source>
</evidence>
<keyword evidence="18" id="KW-0675">Receptor</keyword>
<evidence type="ECO:0000256" key="23">
    <source>
        <dbReference type="SAM" id="Phobius"/>
    </source>
</evidence>
<dbReference type="PROSITE" id="PS00108">
    <property type="entry name" value="PROTEIN_KINASE_ST"/>
    <property type="match status" value="1"/>
</dbReference>
<keyword evidence="7" id="KW-0295">Fungicide</keyword>
<proteinExistence type="inferred from homology"/>
<evidence type="ECO:0000256" key="9">
    <source>
        <dbReference type="ARBA" id="ARBA00022692"/>
    </source>
</evidence>
<comment type="similarity">
    <text evidence="2">Belongs to the thaumatin family.</text>
</comment>
<dbReference type="GO" id="GO:0005524">
    <property type="term" value="F:ATP binding"/>
    <property type="evidence" value="ECO:0007669"/>
    <property type="project" value="UniProtKB-UniRule"/>
</dbReference>
<keyword evidence="27" id="KW-1185">Reference proteome</keyword>
<organism evidence="26 27">
    <name type="scientific">Oryza sativa subsp. indica</name>
    <name type="common">Rice</name>
    <dbReference type="NCBI Taxonomy" id="39946"/>
    <lineage>
        <taxon>Eukaryota</taxon>
        <taxon>Viridiplantae</taxon>
        <taxon>Streptophyta</taxon>
        <taxon>Embryophyta</taxon>
        <taxon>Tracheophyta</taxon>
        <taxon>Spermatophyta</taxon>
        <taxon>Magnoliopsida</taxon>
        <taxon>Liliopsida</taxon>
        <taxon>Poales</taxon>
        <taxon>Poaceae</taxon>
        <taxon>BOP clade</taxon>
        <taxon>Oryzoideae</taxon>
        <taxon>Oryzeae</taxon>
        <taxon>Oryzinae</taxon>
        <taxon>Oryza</taxon>
        <taxon>Oryza sativa</taxon>
    </lineage>
</organism>
<dbReference type="PROSITE" id="PS50011">
    <property type="entry name" value="PROTEIN_KINASE_DOM"/>
    <property type="match status" value="1"/>
</dbReference>
<feature type="chain" id="PRO_5002864592" description="non-specific serine/threonine protein kinase" evidence="24">
    <location>
        <begin position="32"/>
        <end position="1003"/>
    </location>
</feature>
<evidence type="ECO:0000256" key="7">
    <source>
        <dbReference type="ARBA" id="ARBA00022577"/>
    </source>
</evidence>
<keyword evidence="5" id="KW-0929">Antimicrobial</keyword>
<dbReference type="InterPro" id="IPR001938">
    <property type="entry name" value="Thaumatin"/>
</dbReference>
<keyword evidence="15 23" id="KW-1133">Transmembrane helix</keyword>
<dbReference type="InterPro" id="IPR008271">
    <property type="entry name" value="Ser/Thr_kinase_AS"/>
</dbReference>
<name>B8ACW7_ORYSI</name>
<dbReference type="InterPro" id="IPR051343">
    <property type="entry name" value="G-type_lectin_kinases/EP1-like"/>
</dbReference>
<feature type="signal peptide" evidence="24">
    <location>
        <begin position="1"/>
        <end position="31"/>
    </location>
</feature>
<evidence type="ECO:0000256" key="11">
    <source>
        <dbReference type="ARBA" id="ARBA00022734"/>
    </source>
</evidence>
<keyword evidence="12 22" id="KW-0547">Nucleotide-binding</keyword>
<dbReference type="FunFam" id="1.10.510.10:FF:000248">
    <property type="entry name" value="S-receptor-like kinase 5"/>
    <property type="match status" value="1"/>
</dbReference>
<evidence type="ECO:0000256" key="8">
    <source>
        <dbReference type="ARBA" id="ARBA00022679"/>
    </source>
</evidence>
<dbReference type="InterPro" id="IPR037176">
    <property type="entry name" value="Osmotin/thaumatin-like_sf"/>
</dbReference>
<keyword evidence="13" id="KW-0418">Kinase</keyword>
<dbReference type="FunFam" id="3.30.200.20:FF:000178">
    <property type="entry name" value="serine/threonine-protein kinase PBS1-like"/>
    <property type="match status" value="1"/>
</dbReference>
<evidence type="ECO:0000256" key="2">
    <source>
        <dbReference type="ARBA" id="ARBA00010607"/>
    </source>
</evidence>
<keyword evidence="11" id="KW-0430">Lectin</keyword>
<dbReference type="STRING" id="39946.B8ACW7"/>
<dbReference type="SUPFAM" id="SSF56112">
    <property type="entry name" value="Protein kinase-like (PK-like)"/>
    <property type="match status" value="1"/>
</dbReference>
<dbReference type="Gramene" id="BGIOSGA002639-TA">
    <property type="protein sequence ID" value="BGIOSGA002639-PA"/>
    <property type="gene ID" value="BGIOSGA002639"/>
</dbReference>
<dbReference type="Proteomes" id="UP000007015">
    <property type="component" value="Chromosome 1"/>
</dbReference>
<dbReference type="PROSITE" id="PS51367">
    <property type="entry name" value="THAUMATIN_2"/>
    <property type="match status" value="1"/>
</dbReference>
<sequence>MAISGALFLPGIFQSLSILAVLGVLVTKSGAADFQEQPACVPFSCGHLEGIRYPFRLQGDPLGCGDEAYELVCRDGRAIIHINTGKYFVTDISYNESRFWVVDANLDNSSCPLPLWNNLPYFNDKGTKLYTSAVRWATFLNCSRAINNGMYMPVACLSGNTSFVYVLTTSSSYYVQNIEPSCGYLAVIPVDDRTKNVPDYASYADVVKFMRNGFPVSFPRVESPSHSPVIKACARDTFQNFKEQMYSRNIQNWTSAIIGTELQFLGCVINYYSSATQVWVTLVLVFAVEIVKCIIALVYDCLTQQEVSEISEDVGIHWVERKLCIVGFWCIQMKPAERPSMSEVVEMLESDDPDNLQCLLVCTQHLLPLLLLAAIVATTTTNHAAAAATLNITNLCPFTVWPAAVPVGGGRRLDPGTSWALDVPAGAAPGRVWARTGCTFDATGANGTCLTGDCGGALSCTGYGEPPQTLAEFSLGQADGQDLFDISLVDGFNVPMDFLPAPPPDQSPPCSKGPRCPANVTAQCPGELRAHGGCNSACRVFKQDKYCCTGNGTNTCEPTTYSLPFVRMCPDAYSYSRNDASSPGFTCPSGTNYQIIFCPPIDLTSSSPASIAVAANNRQGKKVIAGIIIASVIGSTSVLTMVMAYTSIKRRTRRRREIHEEEQELEEITLQGMPRRFTFQQLQEATDQFRDKLGEGGFGSVFLGQIGGERVAVKRLDRSGQGMREFLAEVQTIGSIHHINLVRLIGFCAEKSQRLLVYEHMPKGSLDRWIYHQQGVAIVPSVPPLDWQTRHKIITQVAKGLSYLHEECTKRIAHLDVKPQNILLDDKFNAKLSDFGLCKLIDRDKSQVITRMRGTPGYLAPEWLTSQITEKADVYSFGIVVMEIISGRKNVDTSRSEQSIHLITLLQEKVKSDQLVDLIDKHNNDMQVHEQEVIEMMKLAMWCLQIDCKRRAQMSEVVKALEGTISIETNIVHDFVAVNPVSFGFTAVVGSAPPLASDLSGPR</sequence>
<comment type="catalytic activity">
    <reaction evidence="20">
        <text>L-threonyl-[protein] + ATP = O-phospho-L-threonyl-[protein] + ADP + H(+)</text>
        <dbReference type="Rhea" id="RHEA:46608"/>
        <dbReference type="Rhea" id="RHEA-COMP:11060"/>
        <dbReference type="Rhea" id="RHEA-COMP:11605"/>
        <dbReference type="ChEBI" id="CHEBI:15378"/>
        <dbReference type="ChEBI" id="CHEBI:30013"/>
        <dbReference type="ChEBI" id="CHEBI:30616"/>
        <dbReference type="ChEBI" id="CHEBI:61977"/>
        <dbReference type="ChEBI" id="CHEBI:456216"/>
        <dbReference type="EC" id="2.7.11.1"/>
    </reaction>
</comment>
<feature type="transmembrane region" description="Helical" evidence="23">
    <location>
        <begin position="623"/>
        <end position="646"/>
    </location>
</feature>
<evidence type="ECO:0000256" key="24">
    <source>
        <dbReference type="SAM" id="SignalP"/>
    </source>
</evidence>